<dbReference type="Proteomes" id="UP000318758">
    <property type="component" value="Chromosome"/>
</dbReference>
<dbReference type="RefSeq" id="WP_033538484.1">
    <property type="nucleotide sequence ID" value="NZ_CP041153.1"/>
</dbReference>
<keyword evidence="2" id="KW-1185">Reference proteome</keyword>
<organism evidence="1 2">
    <name type="scientific">Shewanella marisflavi</name>
    <dbReference type="NCBI Taxonomy" id="260364"/>
    <lineage>
        <taxon>Bacteria</taxon>
        <taxon>Pseudomonadati</taxon>
        <taxon>Pseudomonadota</taxon>
        <taxon>Gammaproteobacteria</taxon>
        <taxon>Alteromonadales</taxon>
        <taxon>Shewanellaceae</taxon>
        <taxon>Shewanella</taxon>
    </lineage>
</organism>
<name>A0ABX5WN35_9GAMM</name>
<dbReference type="EMBL" id="CP041153">
    <property type="protein sequence ID" value="QDF75930.1"/>
    <property type="molecule type" value="Genomic_DNA"/>
</dbReference>
<evidence type="ECO:0000313" key="1">
    <source>
        <dbReference type="EMBL" id="QDF75930.1"/>
    </source>
</evidence>
<reference evidence="1 2" key="1">
    <citation type="submission" date="2019-06" db="EMBL/GenBank/DDBJ databases">
        <title>Complete genome of Shewanella marisflavi ECSMB14101, a mussel settlement-inducing bacterium isolated from East China Sea.</title>
        <authorList>
            <person name="Yang J."/>
            <person name="Liang X."/>
            <person name="Chang R."/>
            <person name="Peng L."/>
        </authorList>
    </citation>
    <scope>NUCLEOTIDE SEQUENCE [LARGE SCALE GENOMIC DNA]</scope>
    <source>
        <strain evidence="1 2">ECSMB14101</strain>
    </source>
</reference>
<proteinExistence type="predicted"/>
<gene>
    <name evidence="1" type="ORF">FGA12_12680</name>
</gene>
<sequence>MKTCEIRRQQQSEELDCVIDFLARAIADSYYIRPRWWLAKYGGLLHCGYLPAQHAHLYSDYKEVLREMQSKVKAHKSDIGLKPDFAVNIRNPFTQ</sequence>
<accession>A0ABX5WN35</accession>
<evidence type="ECO:0000313" key="2">
    <source>
        <dbReference type="Proteomes" id="UP000318758"/>
    </source>
</evidence>
<protein>
    <submittedName>
        <fullName evidence="1">Uncharacterized protein</fullName>
    </submittedName>
</protein>